<dbReference type="Pfam" id="PF07831">
    <property type="entry name" value="PYNP_C"/>
    <property type="match status" value="1"/>
</dbReference>
<dbReference type="OrthoDB" id="9827at2157"/>
<dbReference type="RefSeq" id="WP_058573114.1">
    <property type="nucleotide sequence ID" value="NZ_LOPV01000451.1"/>
</dbReference>
<dbReference type="InterPro" id="IPR017872">
    <property type="entry name" value="Pyrmidine_PPase_CS"/>
</dbReference>
<dbReference type="GO" id="GO:0006206">
    <property type="term" value="P:pyrimidine nucleobase metabolic process"/>
    <property type="evidence" value="ECO:0007669"/>
    <property type="project" value="InterPro"/>
</dbReference>
<dbReference type="SMART" id="SM00941">
    <property type="entry name" value="PYNP_C"/>
    <property type="match status" value="1"/>
</dbReference>
<dbReference type="PANTHER" id="PTHR10515:SF0">
    <property type="entry name" value="THYMIDINE PHOSPHORYLASE"/>
    <property type="match status" value="1"/>
</dbReference>
<name>A0A0W1RZ14_9EURY</name>
<accession>A0A0W1RZ14</accession>
<dbReference type="PIRSF" id="PIRSF000478">
    <property type="entry name" value="TP_PyNP"/>
    <property type="match status" value="1"/>
</dbReference>
<comment type="caution">
    <text evidence="5">The sequence shown here is derived from an EMBL/GenBank/DDBJ whole genome shotgun (WGS) entry which is preliminary data.</text>
</comment>
<dbReference type="EC" id="2.4.2.57" evidence="3"/>
<dbReference type="Gene3D" id="3.40.1030.10">
    <property type="entry name" value="Nucleoside phosphorylase/phosphoribosyltransferase catalytic domain"/>
    <property type="match status" value="1"/>
</dbReference>
<evidence type="ECO:0000313" key="5">
    <source>
        <dbReference type="EMBL" id="KTG18797.1"/>
    </source>
</evidence>
<dbReference type="InterPro" id="IPR017713">
    <property type="entry name" value="AMP_phosphorylase"/>
</dbReference>
<dbReference type="GO" id="GO:0016763">
    <property type="term" value="F:pentosyltransferase activity"/>
    <property type="evidence" value="ECO:0007669"/>
    <property type="project" value="InterPro"/>
</dbReference>
<dbReference type="Gene3D" id="3.90.1170.30">
    <property type="entry name" value="Pyrimidine nucleoside phosphorylase-like, C-terminal domain"/>
    <property type="match status" value="1"/>
</dbReference>
<dbReference type="InterPro" id="IPR013102">
    <property type="entry name" value="PYNP_C"/>
</dbReference>
<dbReference type="Pfam" id="PF00591">
    <property type="entry name" value="Glycos_transf_3"/>
    <property type="match status" value="1"/>
</dbReference>
<dbReference type="AlphaFoldDB" id="A0A0W1RZ14"/>
<organism evidence="5 6">
    <name type="scientific">Haloferax profundi</name>
    <dbReference type="NCBI Taxonomy" id="1544718"/>
    <lineage>
        <taxon>Archaea</taxon>
        <taxon>Methanobacteriati</taxon>
        <taxon>Methanobacteriota</taxon>
        <taxon>Stenosarchaea group</taxon>
        <taxon>Halobacteria</taxon>
        <taxon>Halobacteriales</taxon>
        <taxon>Haloferacaceae</taxon>
        <taxon>Haloferax</taxon>
    </lineage>
</organism>
<dbReference type="NCBIfam" id="NF003338">
    <property type="entry name" value="PRK04350.1"/>
    <property type="match status" value="1"/>
</dbReference>
<dbReference type="InterPro" id="IPR036566">
    <property type="entry name" value="PYNP-like_C_sf"/>
</dbReference>
<gene>
    <name evidence="5" type="ORF">AUR66_02430</name>
</gene>
<dbReference type="PANTHER" id="PTHR10515">
    <property type="entry name" value="THYMIDINE PHOSPHORYLASE"/>
    <property type="match status" value="1"/>
</dbReference>
<dbReference type="GO" id="GO:0005829">
    <property type="term" value="C:cytosol"/>
    <property type="evidence" value="ECO:0007669"/>
    <property type="project" value="TreeGrafter"/>
</dbReference>
<dbReference type="NCBIfam" id="TIGR03327">
    <property type="entry name" value="AMP_phos"/>
    <property type="match status" value="1"/>
</dbReference>
<dbReference type="EMBL" id="LOPV01000451">
    <property type="protein sequence ID" value="KTG18797.1"/>
    <property type="molecule type" value="Genomic_DNA"/>
</dbReference>
<dbReference type="NCBIfam" id="TIGR02645">
    <property type="entry name" value="ARCH_P_rylase"/>
    <property type="match status" value="1"/>
</dbReference>
<dbReference type="GO" id="GO:0046125">
    <property type="term" value="P:pyrimidine deoxyribonucleoside metabolic process"/>
    <property type="evidence" value="ECO:0007669"/>
    <property type="project" value="InterPro"/>
</dbReference>
<dbReference type="InterPro" id="IPR036320">
    <property type="entry name" value="Glycosyl_Trfase_fam3_N_dom_sf"/>
</dbReference>
<protein>
    <recommendedName>
        <fullName evidence="3">AMP phosphorylase</fullName>
        <ecNumber evidence="3">2.4.2.57</ecNumber>
    </recommendedName>
</protein>
<evidence type="ECO:0000256" key="3">
    <source>
        <dbReference type="NCBIfam" id="TIGR03327"/>
    </source>
</evidence>
<dbReference type="InterPro" id="IPR013466">
    <property type="entry name" value="Thymidine/AMP_Pase"/>
</dbReference>
<dbReference type="Pfam" id="PF02885">
    <property type="entry name" value="Glycos_trans_3N"/>
    <property type="match status" value="1"/>
</dbReference>
<dbReference type="InterPro" id="IPR000053">
    <property type="entry name" value="Thymidine/pyrmidine_PPase"/>
</dbReference>
<dbReference type="GO" id="GO:0004645">
    <property type="term" value="F:1,4-alpha-oligoglucan phosphorylase activity"/>
    <property type="evidence" value="ECO:0007669"/>
    <property type="project" value="InterPro"/>
</dbReference>
<dbReference type="InterPro" id="IPR017459">
    <property type="entry name" value="Glycosyl_Trfase_fam3_N_dom"/>
</dbReference>
<feature type="domain" description="Pyrimidine nucleoside phosphorylase C-terminal" evidence="4">
    <location>
        <begin position="413"/>
        <end position="479"/>
    </location>
</feature>
<dbReference type="Gene3D" id="1.20.970.50">
    <property type="match status" value="1"/>
</dbReference>
<dbReference type="Gene3D" id="2.40.40.20">
    <property type="match status" value="1"/>
</dbReference>
<dbReference type="PROSITE" id="PS00647">
    <property type="entry name" value="THYMID_PHOSPHORYLASE"/>
    <property type="match status" value="1"/>
</dbReference>
<sequence length="492" mass="52589">MQLVAEPIDIGTRSPTVILNESDAAELGVHALERIQLRHDDRTTIGIVELTDELVSEGTLGVTRRLGHIEGTIDVSVAPQPNSVYYIRKKLNDIELERHELGRIVRDIYEERLADVELGAYVSATYTNGLSMEETLHLTECMADVGESITWDESIIADKHSIGGVAGNRVTPILVPIVAAAGLKIPKTSSRAVTSAAGTADTMEVLCDVEFSVEEIRDIVGETGGCLVWGGAVNLSPVDDRIIRAETPLSIDPRGQLIASVLSKKKSAGSTHVVVDIPYGEGAKVESLAEARELAEDFNRVGSHLGMAVECAITNGVAPVGRGVGPVLEAREVLATLAGGGPNDLRVKAIRLADLLFESAGVDADAAEILDSGTARETFREILAAQNGDPDVVATDLVPGRHTHTARADRDGVITHINNRLVNEIARRAGAPRDPAAGIELHHRTGEMAAEGESLFTIHAESPDKLADAVDLTERVEMVRVRHPDEALVDRV</sequence>
<dbReference type="SUPFAM" id="SSF52418">
    <property type="entry name" value="Nucleoside phosphorylase/phosphoribosyltransferase catalytic domain"/>
    <property type="match status" value="1"/>
</dbReference>
<keyword evidence="6" id="KW-1185">Reference proteome</keyword>
<evidence type="ECO:0000256" key="1">
    <source>
        <dbReference type="ARBA" id="ARBA00022676"/>
    </source>
</evidence>
<dbReference type="InterPro" id="IPR000312">
    <property type="entry name" value="Glycosyl_Trfase_fam3"/>
</dbReference>
<evidence type="ECO:0000259" key="4">
    <source>
        <dbReference type="SMART" id="SM00941"/>
    </source>
</evidence>
<dbReference type="SUPFAM" id="SSF47648">
    <property type="entry name" value="Nucleoside phosphorylase/phosphoribosyltransferase N-terminal domain"/>
    <property type="match status" value="1"/>
</dbReference>
<evidence type="ECO:0000256" key="2">
    <source>
        <dbReference type="ARBA" id="ARBA00022679"/>
    </source>
</evidence>
<dbReference type="InterPro" id="IPR035902">
    <property type="entry name" value="Nuc_phospho_transferase"/>
</dbReference>
<dbReference type="SUPFAM" id="SSF54680">
    <property type="entry name" value="Pyrimidine nucleoside phosphorylase C-terminal domain"/>
    <property type="match status" value="1"/>
</dbReference>
<keyword evidence="2" id="KW-0808">Transferase</keyword>
<evidence type="ECO:0000313" key="6">
    <source>
        <dbReference type="Proteomes" id="UP000053157"/>
    </source>
</evidence>
<dbReference type="Proteomes" id="UP000053157">
    <property type="component" value="Unassembled WGS sequence"/>
</dbReference>
<keyword evidence="1" id="KW-0328">Glycosyltransferase</keyword>
<reference evidence="5 6" key="1">
    <citation type="submission" date="2015-12" db="EMBL/GenBank/DDBJ databases">
        <title>Haloferax profundi sp. nov. isolated from the Discovery deep brine-seawater interface in the Red Sea.</title>
        <authorList>
            <person name="Zhang G."/>
            <person name="Stingl U."/>
            <person name="Rashid M."/>
        </authorList>
    </citation>
    <scope>NUCLEOTIDE SEQUENCE [LARGE SCALE GENOMIC DNA]</scope>
    <source>
        <strain evidence="5 6">SB29</strain>
    </source>
</reference>
<proteinExistence type="predicted"/>